<evidence type="ECO:0000313" key="2">
    <source>
        <dbReference type="EMBL" id="EGT50791.1"/>
    </source>
</evidence>
<reference evidence="3" key="1">
    <citation type="submission" date="2011-07" db="EMBL/GenBank/DDBJ databases">
        <authorList>
            <consortium name="Caenorhabditis brenneri Sequencing and Analysis Consortium"/>
            <person name="Wilson R.K."/>
        </authorList>
    </citation>
    <scope>NUCLEOTIDE SEQUENCE [LARGE SCALE GENOMIC DNA]</scope>
    <source>
        <strain evidence="3">PB2801</strain>
    </source>
</reference>
<dbReference type="HOGENOM" id="CLU_765539_0_0_1"/>
<evidence type="ECO:0000256" key="1">
    <source>
        <dbReference type="SAM" id="Phobius"/>
    </source>
</evidence>
<keyword evidence="1" id="KW-0812">Transmembrane</keyword>
<dbReference type="AlphaFoldDB" id="G0N2E5"/>
<organism evidence="3">
    <name type="scientific">Caenorhabditis brenneri</name>
    <name type="common">Nematode worm</name>
    <dbReference type="NCBI Taxonomy" id="135651"/>
    <lineage>
        <taxon>Eukaryota</taxon>
        <taxon>Metazoa</taxon>
        <taxon>Ecdysozoa</taxon>
        <taxon>Nematoda</taxon>
        <taxon>Chromadorea</taxon>
        <taxon>Rhabditida</taxon>
        <taxon>Rhabditina</taxon>
        <taxon>Rhabditomorpha</taxon>
        <taxon>Rhabditoidea</taxon>
        <taxon>Rhabditidae</taxon>
        <taxon>Peloderinae</taxon>
        <taxon>Caenorhabditis</taxon>
    </lineage>
</organism>
<accession>G0N2E5</accession>
<dbReference type="EMBL" id="GL379830">
    <property type="protein sequence ID" value="EGT50791.1"/>
    <property type="molecule type" value="Genomic_DNA"/>
</dbReference>
<keyword evidence="1" id="KW-1133">Transmembrane helix</keyword>
<protein>
    <submittedName>
        <fullName evidence="2">Uncharacterized protein</fullName>
    </submittedName>
</protein>
<name>G0N2E5_CAEBE</name>
<dbReference type="eggNOG" id="ENOG502R8K7">
    <property type="taxonomic scope" value="Eukaryota"/>
</dbReference>
<proteinExistence type="predicted"/>
<sequence>MARLIPRKEDLGGRALALGILFWLAVLPKFVGMSFGTARRSGLEEEIKTMMEQAPPVDMFLLFDLSFRNRFSPNQIVQTVKVPVDLFIWTISRDPAHPLITMELGDKLIKFVKPIPGAPVVPAVPQEYMKEDGNCMEYTVKLPETGMKLLELVSNVILTFVEIKSFGVEIYNTDMINFKDFFIPKVTKEFHEVSLLLDGTNESRDIEKAMHFFQEQATVRYFKLNYNLPTKVSYKGPLRGYCVKLKDAGFVSNESMLGMDCEKVVINREIINTKHLNGLLKIWANNGGLARLKMMTVIFKSCLNPERLYHGLNSRPTQHPCPDFYKLGPESWTRFARDVYRGSGCTPGIAVLVHERFYFWIP</sequence>
<dbReference type="InParanoid" id="G0N2E5"/>
<evidence type="ECO:0000313" key="3">
    <source>
        <dbReference type="Proteomes" id="UP000008068"/>
    </source>
</evidence>
<feature type="transmembrane region" description="Helical" evidence="1">
    <location>
        <begin position="12"/>
        <end position="31"/>
    </location>
</feature>
<dbReference type="Proteomes" id="UP000008068">
    <property type="component" value="Unassembled WGS sequence"/>
</dbReference>
<keyword evidence="3" id="KW-1185">Reference proteome</keyword>
<keyword evidence="1" id="KW-0472">Membrane</keyword>
<gene>
    <name evidence="2" type="ORF">CAEBREN_19350</name>
</gene>